<keyword evidence="5 6" id="KW-0472">Membrane</keyword>
<evidence type="ECO:0000256" key="3">
    <source>
        <dbReference type="ARBA" id="ARBA00022692"/>
    </source>
</evidence>
<gene>
    <name evidence="7" type="ORF">D791_02981</name>
</gene>
<evidence type="ECO:0000256" key="6">
    <source>
        <dbReference type="SAM" id="Phobius"/>
    </source>
</evidence>
<evidence type="ECO:0000256" key="1">
    <source>
        <dbReference type="ARBA" id="ARBA00004651"/>
    </source>
</evidence>
<dbReference type="Pfam" id="PF03788">
    <property type="entry name" value="LrgA"/>
    <property type="match status" value="1"/>
</dbReference>
<keyword evidence="8" id="KW-1185">Reference proteome</keyword>
<feature type="transmembrane region" description="Helical" evidence="6">
    <location>
        <begin position="58"/>
        <end position="79"/>
    </location>
</feature>
<evidence type="ECO:0000256" key="2">
    <source>
        <dbReference type="ARBA" id="ARBA00022475"/>
    </source>
</evidence>
<evidence type="ECO:0008006" key="9">
    <source>
        <dbReference type="Google" id="ProtNLM"/>
    </source>
</evidence>
<dbReference type="Proteomes" id="UP000019464">
    <property type="component" value="Unassembled WGS sequence"/>
</dbReference>
<dbReference type="GO" id="GO:0005886">
    <property type="term" value="C:plasma membrane"/>
    <property type="evidence" value="ECO:0007669"/>
    <property type="project" value="UniProtKB-SubCell"/>
</dbReference>
<reference evidence="8" key="1">
    <citation type="submission" date="2012-11" db="EMBL/GenBank/DDBJ databases">
        <authorList>
            <person name="Singh A."/>
            <person name="Pinnaka A.K."/>
            <person name="Vaidya B."/>
        </authorList>
    </citation>
    <scope>NUCLEOTIDE SEQUENCE [LARGE SCALE GENOMIC DNA]</scope>
    <source>
        <strain evidence="8">AK23</strain>
    </source>
</reference>
<comment type="caution">
    <text evidence="7">The sequence shown here is derived from an EMBL/GenBank/DDBJ whole genome shotgun (WGS) entry which is preliminary data.</text>
</comment>
<proteinExistence type="predicted"/>
<dbReference type="STRING" id="1229521.D791_02981"/>
<dbReference type="PANTHER" id="PTHR33931">
    <property type="entry name" value="HOLIN-LIKE PROTEIN CIDA-RELATED"/>
    <property type="match status" value="1"/>
</dbReference>
<dbReference type="InterPro" id="IPR005538">
    <property type="entry name" value="LrgA/CidA"/>
</dbReference>
<comment type="subcellular location">
    <subcellularLocation>
        <location evidence="1">Cell membrane</location>
        <topology evidence="1">Multi-pass membrane protein</topology>
    </subcellularLocation>
</comment>
<keyword evidence="2" id="KW-1003">Cell membrane</keyword>
<dbReference type="PATRIC" id="fig|1229521.3.peg.3010"/>
<dbReference type="AlphaFoldDB" id="W9US02"/>
<evidence type="ECO:0000256" key="5">
    <source>
        <dbReference type="ARBA" id="ARBA00023136"/>
    </source>
</evidence>
<evidence type="ECO:0000313" key="7">
    <source>
        <dbReference type="EMBL" id="EXJ10008.1"/>
    </source>
</evidence>
<protein>
    <recommendedName>
        <fullName evidence="9">CidA/LrgA family protein</fullName>
    </recommendedName>
</protein>
<keyword evidence="3 6" id="KW-0812">Transmembrane</keyword>
<sequence>MHVIKGFLILLLFLLSGDALVTLLNLPISAGVAGMLLITLWFMLRGRMQEDVALASQPLIAVLAMLIMPGVVGVFFVAGRYADQWLAFVAALVVGTFLSVLTTLILMSRFTPKEPAKDEDRSC</sequence>
<dbReference type="RefSeq" id="WP_036512707.1">
    <property type="nucleotide sequence ID" value="NZ_AONB01000017.1"/>
</dbReference>
<dbReference type="PANTHER" id="PTHR33931:SF2">
    <property type="entry name" value="HOLIN-LIKE PROTEIN CIDA"/>
    <property type="match status" value="1"/>
</dbReference>
<feature type="transmembrane region" description="Helical" evidence="6">
    <location>
        <begin position="29"/>
        <end position="46"/>
    </location>
</feature>
<dbReference type="OrthoDB" id="6370997at2"/>
<organism evidence="7 8">
    <name type="scientific">Nitrincola nitratireducens</name>
    <dbReference type="NCBI Taxonomy" id="1229521"/>
    <lineage>
        <taxon>Bacteria</taxon>
        <taxon>Pseudomonadati</taxon>
        <taxon>Pseudomonadota</taxon>
        <taxon>Gammaproteobacteria</taxon>
        <taxon>Oceanospirillales</taxon>
        <taxon>Oceanospirillaceae</taxon>
        <taxon>Nitrincola</taxon>
    </lineage>
</organism>
<keyword evidence="4 6" id="KW-1133">Transmembrane helix</keyword>
<name>W9US02_9GAMM</name>
<accession>W9US02</accession>
<feature type="transmembrane region" description="Helical" evidence="6">
    <location>
        <begin position="85"/>
        <end position="107"/>
    </location>
</feature>
<evidence type="ECO:0000313" key="8">
    <source>
        <dbReference type="Proteomes" id="UP000019464"/>
    </source>
</evidence>
<reference evidence="7 8" key="2">
    <citation type="journal article" date="2015" name="Syst. Appl. Microbiol.">
        <title>Nitrincola nitratireducens sp. nov. isolated from a haloalkaline crater lake.</title>
        <authorList>
            <person name="Singh A."/>
            <person name="Vaidya B."/>
            <person name="Tanuku N.R."/>
            <person name="Pinnaka A.K."/>
        </authorList>
    </citation>
    <scope>NUCLEOTIDE SEQUENCE [LARGE SCALE GENOMIC DNA]</scope>
    <source>
        <strain evidence="7 8">AK23</strain>
    </source>
</reference>
<dbReference type="EMBL" id="AONB01000017">
    <property type="protein sequence ID" value="EXJ10008.1"/>
    <property type="molecule type" value="Genomic_DNA"/>
</dbReference>
<evidence type="ECO:0000256" key="4">
    <source>
        <dbReference type="ARBA" id="ARBA00022989"/>
    </source>
</evidence>